<feature type="non-terminal residue" evidence="6">
    <location>
        <position position="1"/>
    </location>
</feature>
<dbReference type="PANTHER" id="PTHR43605">
    <property type="entry name" value="ACYL-COENZYME A SYNTHETASE"/>
    <property type="match status" value="1"/>
</dbReference>
<dbReference type="Gene3D" id="3.40.50.12780">
    <property type="entry name" value="N-terminal domain of ligase-like"/>
    <property type="match status" value="1"/>
</dbReference>
<keyword evidence="4" id="KW-0067">ATP-binding</keyword>
<dbReference type="InterPro" id="IPR042099">
    <property type="entry name" value="ANL_N_sf"/>
</dbReference>
<evidence type="ECO:0000256" key="2">
    <source>
        <dbReference type="ARBA" id="ARBA00022598"/>
    </source>
</evidence>
<proteinExistence type="inferred from homology"/>
<comment type="similarity">
    <text evidence="1">Belongs to the ATP-dependent AMP-binding enzyme family.</text>
</comment>
<dbReference type="EMBL" id="JAWJZF010000435">
    <property type="protein sequence ID" value="MDX2295195.1"/>
    <property type="molecule type" value="Genomic_DNA"/>
</dbReference>
<dbReference type="PANTHER" id="PTHR43605:SF10">
    <property type="entry name" value="ACYL-COA SYNTHETASE MEDIUM CHAIN FAMILY MEMBER 3"/>
    <property type="match status" value="1"/>
</dbReference>
<evidence type="ECO:0000259" key="5">
    <source>
        <dbReference type="Pfam" id="PF13193"/>
    </source>
</evidence>
<dbReference type="Gene3D" id="3.30.300.30">
    <property type="match status" value="1"/>
</dbReference>
<comment type="caution">
    <text evidence="6">The sequence shown here is derived from an EMBL/GenBank/DDBJ whole genome shotgun (WGS) entry which is preliminary data.</text>
</comment>
<evidence type="ECO:0000256" key="1">
    <source>
        <dbReference type="ARBA" id="ARBA00006432"/>
    </source>
</evidence>
<evidence type="ECO:0000256" key="4">
    <source>
        <dbReference type="ARBA" id="ARBA00022840"/>
    </source>
</evidence>
<feature type="non-terminal residue" evidence="6">
    <location>
        <position position="129"/>
    </location>
</feature>
<evidence type="ECO:0000313" key="6">
    <source>
        <dbReference type="EMBL" id="MDX2295195.1"/>
    </source>
</evidence>
<keyword evidence="3" id="KW-0547">Nucleotide-binding</keyword>
<feature type="domain" description="AMP-binding enzyme C-terminal" evidence="5">
    <location>
        <begin position="93"/>
        <end position="127"/>
    </location>
</feature>
<dbReference type="Proteomes" id="UP001278571">
    <property type="component" value="Unassembled WGS sequence"/>
</dbReference>
<name>A0ABU4KCX2_9ACTN</name>
<sequence>GRAAPEYEFRLLNERGQPCAPGETGDLAIRGRRGLSLFAEYVDDPAATAAAFDAEGFLLTGDRAFRAADGFFYFADRATDMLKVGGENVSAAEIERVIAVVPGVREVAVVGRPDPLLDEVPVAFLLPVD</sequence>
<evidence type="ECO:0000313" key="7">
    <source>
        <dbReference type="Proteomes" id="UP001278571"/>
    </source>
</evidence>
<keyword evidence="7" id="KW-1185">Reference proteome</keyword>
<keyword evidence="2" id="KW-0436">Ligase</keyword>
<evidence type="ECO:0000256" key="3">
    <source>
        <dbReference type="ARBA" id="ARBA00022741"/>
    </source>
</evidence>
<dbReference type="InterPro" id="IPR025110">
    <property type="entry name" value="AMP-bd_C"/>
</dbReference>
<gene>
    <name evidence="6" type="ORF">R2363_23820</name>
</gene>
<dbReference type="SUPFAM" id="SSF56801">
    <property type="entry name" value="Acetyl-CoA synthetase-like"/>
    <property type="match status" value="1"/>
</dbReference>
<dbReference type="InterPro" id="IPR045851">
    <property type="entry name" value="AMP-bd_C_sf"/>
</dbReference>
<dbReference type="Pfam" id="PF13193">
    <property type="entry name" value="AMP-binding_C"/>
    <property type="match status" value="1"/>
</dbReference>
<dbReference type="InterPro" id="IPR051087">
    <property type="entry name" value="Mitochondrial_ACSM"/>
</dbReference>
<organism evidence="6 7">
    <name type="scientific">Streptomyces roseolus</name>
    <dbReference type="NCBI Taxonomy" id="67358"/>
    <lineage>
        <taxon>Bacteria</taxon>
        <taxon>Bacillati</taxon>
        <taxon>Actinomycetota</taxon>
        <taxon>Actinomycetes</taxon>
        <taxon>Kitasatosporales</taxon>
        <taxon>Streptomycetaceae</taxon>
        <taxon>Streptomyces</taxon>
    </lineage>
</organism>
<protein>
    <submittedName>
        <fullName evidence="6">AMP-binding protein</fullName>
    </submittedName>
</protein>
<accession>A0ABU4KCX2</accession>
<reference evidence="6 7" key="1">
    <citation type="submission" date="2023-10" db="EMBL/GenBank/DDBJ databases">
        <authorList>
            <person name="Wang X.X."/>
        </authorList>
    </citation>
    <scope>NUCLEOTIDE SEQUENCE [LARGE SCALE GENOMIC DNA]</scope>
    <source>
        <strain evidence="6 7">NBRC 12816</strain>
    </source>
</reference>